<name>A0A927MIV4_9BACL</name>
<evidence type="ECO:0000313" key="3">
    <source>
        <dbReference type="Proteomes" id="UP000658225"/>
    </source>
</evidence>
<proteinExistence type="predicted"/>
<dbReference type="PANTHER" id="PTHR43236:SF2">
    <property type="entry name" value="BLL0069 PROTEIN"/>
    <property type="match status" value="1"/>
</dbReference>
<gene>
    <name evidence="2" type="ORF">H4683_002634</name>
</gene>
<dbReference type="AlphaFoldDB" id="A0A927MIV4"/>
<dbReference type="InterPro" id="IPR010359">
    <property type="entry name" value="IrrE_HExxH"/>
</dbReference>
<evidence type="ECO:0000313" key="2">
    <source>
        <dbReference type="EMBL" id="MBE1555514.1"/>
    </source>
</evidence>
<accession>A0A927MIV4</accession>
<dbReference type="Proteomes" id="UP000658225">
    <property type="component" value="Unassembled WGS sequence"/>
</dbReference>
<keyword evidence="3" id="KW-1185">Reference proteome</keyword>
<dbReference type="Pfam" id="PF06114">
    <property type="entry name" value="Peptidase_M78"/>
    <property type="match status" value="1"/>
</dbReference>
<protein>
    <submittedName>
        <fullName evidence="2">Zn-dependent peptidase ImmA (M78 family)</fullName>
    </submittedName>
</protein>
<evidence type="ECO:0000259" key="1">
    <source>
        <dbReference type="Pfam" id="PF06114"/>
    </source>
</evidence>
<dbReference type="RefSeq" id="WP_192599229.1">
    <property type="nucleotide sequence ID" value="NZ_JADBEL010000014.1"/>
</dbReference>
<reference evidence="2" key="1">
    <citation type="submission" date="2020-10" db="EMBL/GenBank/DDBJ databases">
        <title>Genomic Encyclopedia of Type Strains, Phase IV (KMG-IV): sequencing the most valuable type-strain genomes for metagenomic binning, comparative biology and taxonomic classification.</title>
        <authorList>
            <person name="Goeker M."/>
        </authorList>
    </citation>
    <scope>NUCLEOTIDE SEQUENCE</scope>
    <source>
        <strain evidence="2">DSM 13886</strain>
    </source>
</reference>
<dbReference type="Gene3D" id="1.10.10.2910">
    <property type="match status" value="1"/>
</dbReference>
<dbReference type="EMBL" id="JADBEL010000014">
    <property type="protein sequence ID" value="MBE1555514.1"/>
    <property type="molecule type" value="Genomic_DNA"/>
</dbReference>
<feature type="domain" description="IrrE N-terminal-like" evidence="1">
    <location>
        <begin position="38"/>
        <end position="169"/>
    </location>
</feature>
<dbReference type="InterPro" id="IPR052345">
    <property type="entry name" value="Rad_response_metalloprotease"/>
</dbReference>
<dbReference type="PANTHER" id="PTHR43236">
    <property type="entry name" value="ANTITOXIN HIGA1"/>
    <property type="match status" value="1"/>
</dbReference>
<organism evidence="2 3">
    <name type="scientific">Sporosarcina limicola</name>
    <dbReference type="NCBI Taxonomy" id="34101"/>
    <lineage>
        <taxon>Bacteria</taxon>
        <taxon>Bacillati</taxon>
        <taxon>Bacillota</taxon>
        <taxon>Bacilli</taxon>
        <taxon>Bacillales</taxon>
        <taxon>Caryophanaceae</taxon>
        <taxon>Sporosarcina</taxon>
    </lineage>
</organism>
<sequence length="265" mass="30711">MDHLMQEVERLADDYYKKYVSNKTSLMLADVLADIIVQQGIEVIYVSIPKADGEERRLNGMFFKHVNESVQPKIVINQLDTIRTQNFTLAHEWFHAILESEDMKKYAIQIQTKEEFERAGDYFSASILMNQEAFVSYFEIIRGRTLEYKVFKLADIFKVPYVSVVRRMSELDLTKVSLLGSLTEQELAELRYQQVGESVLDAPPKRIEFIQYQQLVRDKVVKGELSSLDVAKKLSHLNPKLAEEYFGKSVGEKDIDQLWNELDGV</sequence>
<comment type="caution">
    <text evidence="2">The sequence shown here is derived from an EMBL/GenBank/DDBJ whole genome shotgun (WGS) entry which is preliminary data.</text>
</comment>